<keyword evidence="2" id="KW-1185">Reference proteome</keyword>
<evidence type="ECO:0000313" key="2">
    <source>
        <dbReference type="Proteomes" id="UP001165083"/>
    </source>
</evidence>
<reference evidence="1" key="1">
    <citation type="submission" date="2023-04" db="EMBL/GenBank/DDBJ databases">
        <title>Phytophthora lilii NBRC 32176.</title>
        <authorList>
            <person name="Ichikawa N."/>
            <person name="Sato H."/>
            <person name="Tonouchi N."/>
        </authorList>
    </citation>
    <scope>NUCLEOTIDE SEQUENCE</scope>
    <source>
        <strain evidence="1">NBRC 32176</strain>
    </source>
</reference>
<organism evidence="1 2">
    <name type="scientific">Phytophthora lilii</name>
    <dbReference type="NCBI Taxonomy" id="2077276"/>
    <lineage>
        <taxon>Eukaryota</taxon>
        <taxon>Sar</taxon>
        <taxon>Stramenopiles</taxon>
        <taxon>Oomycota</taxon>
        <taxon>Peronosporomycetes</taxon>
        <taxon>Peronosporales</taxon>
        <taxon>Peronosporaceae</taxon>
        <taxon>Phytophthora</taxon>
    </lineage>
</organism>
<name>A0A9W6X930_9STRA</name>
<accession>A0A9W6X930</accession>
<dbReference type="AlphaFoldDB" id="A0A9W6X930"/>
<sequence length="205" mass="23006">MLNKMSRIDYDNQRHLQIIASKLNVERQASSNALRIPDAEFVVTGFDGKKMFFKQRGVFVAPNESGNFSHKECAKRTAMVVPHPQKSPDENSTSTHTFSPIVKQVHLRNGFAARRWPNLSFVGVCRISGQRAIVHTNENRKQHALLVEVYSSLHSQVNSVTFPIACVLYAPLNYRATVSKVCAIVLHLLIVTDTTLYMPVNTTAN</sequence>
<evidence type="ECO:0000313" key="1">
    <source>
        <dbReference type="EMBL" id="GMF33883.1"/>
    </source>
</evidence>
<protein>
    <submittedName>
        <fullName evidence="1">Unnamed protein product</fullName>
    </submittedName>
</protein>
<proteinExistence type="predicted"/>
<comment type="caution">
    <text evidence="1">The sequence shown here is derived from an EMBL/GenBank/DDBJ whole genome shotgun (WGS) entry which is preliminary data.</text>
</comment>
<dbReference type="Proteomes" id="UP001165083">
    <property type="component" value="Unassembled WGS sequence"/>
</dbReference>
<dbReference type="EMBL" id="BSXW01001122">
    <property type="protein sequence ID" value="GMF33883.1"/>
    <property type="molecule type" value="Genomic_DNA"/>
</dbReference>
<gene>
    <name evidence="1" type="ORF">Plil01_001443900</name>
</gene>